<evidence type="ECO:0000256" key="6">
    <source>
        <dbReference type="ARBA" id="ARBA00036735"/>
    </source>
</evidence>
<dbReference type="Gene3D" id="3.30.429.10">
    <property type="entry name" value="Macrophage Migration Inhibitory Factor"/>
    <property type="match status" value="1"/>
</dbReference>
<evidence type="ECO:0000256" key="7">
    <source>
        <dbReference type="ARBA" id="ARBA00036823"/>
    </source>
</evidence>
<evidence type="ECO:0000313" key="13">
    <source>
        <dbReference type="EMBL" id="CAE0439193.1"/>
    </source>
</evidence>
<dbReference type="GO" id="GO:0005125">
    <property type="term" value="F:cytokine activity"/>
    <property type="evidence" value="ECO:0007669"/>
    <property type="project" value="UniProtKB-KW"/>
</dbReference>
<comment type="catalytic activity">
    <reaction evidence="6">
        <text>3-phenylpyruvate = enol-phenylpyruvate</text>
        <dbReference type="Rhea" id="RHEA:17097"/>
        <dbReference type="ChEBI" id="CHEBI:16815"/>
        <dbReference type="ChEBI" id="CHEBI:18005"/>
        <dbReference type="EC" id="5.3.2.1"/>
    </reaction>
</comment>
<dbReference type="AlphaFoldDB" id="A0A7S3LQR4"/>
<dbReference type="GO" id="GO:0005615">
    <property type="term" value="C:extracellular space"/>
    <property type="evidence" value="ECO:0007669"/>
    <property type="project" value="UniProtKB-KW"/>
</dbReference>
<organism evidence="13">
    <name type="scientific">Aplanochytrium stocchinoi</name>
    <dbReference type="NCBI Taxonomy" id="215587"/>
    <lineage>
        <taxon>Eukaryota</taxon>
        <taxon>Sar</taxon>
        <taxon>Stramenopiles</taxon>
        <taxon>Bigyra</taxon>
        <taxon>Labyrinthulomycetes</taxon>
        <taxon>Thraustochytrida</taxon>
        <taxon>Thraustochytriidae</taxon>
        <taxon>Aplanochytrium</taxon>
    </lineage>
</organism>
<evidence type="ECO:0000256" key="2">
    <source>
        <dbReference type="ARBA" id="ARBA00005851"/>
    </source>
</evidence>
<dbReference type="GO" id="GO:0004167">
    <property type="term" value="F:dopachrome isomerase activity"/>
    <property type="evidence" value="ECO:0007669"/>
    <property type="project" value="UniProtKB-EC"/>
</dbReference>
<evidence type="ECO:0000256" key="9">
    <source>
        <dbReference type="ARBA" id="ARBA00039086"/>
    </source>
</evidence>
<evidence type="ECO:0000256" key="1">
    <source>
        <dbReference type="ARBA" id="ARBA00004613"/>
    </source>
</evidence>
<sequence>MPTFIVDTNVKLEDTQIQFLSTKLTDLVIEVLGKPKSYIAVKISPGLNITWGGTIDPCALCNLISLGQINKENNTKVSEKLAEILKEILDIESNRYYINFFDMERENVGYNGTVF</sequence>
<evidence type="ECO:0000256" key="4">
    <source>
        <dbReference type="ARBA" id="ARBA00022525"/>
    </source>
</evidence>
<dbReference type="InterPro" id="IPR001398">
    <property type="entry name" value="Macrophage_inhib_fac"/>
</dbReference>
<keyword evidence="5" id="KW-0413">Isomerase</keyword>
<dbReference type="Pfam" id="PF01187">
    <property type="entry name" value="MIF"/>
    <property type="match status" value="1"/>
</dbReference>
<evidence type="ECO:0000256" key="10">
    <source>
        <dbReference type="ARBA" id="ARBA00041631"/>
    </source>
</evidence>
<dbReference type="GO" id="GO:0050178">
    <property type="term" value="F:phenylpyruvate tautomerase activity"/>
    <property type="evidence" value="ECO:0007669"/>
    <property type="project" value="UniProtKB-EC"/>
</dbReference>
<comment type="subcellular location">
    <subcellularLocation>
        <location evidence="1">Secreted</location>
    </subcellularLocation>
</comment>
<comment type="catalytic activity">
    <reaction evidence="7">
        <text>L-dopachrome = 5,6-dihydroxyindole-2-carboxylate</text>
        <dbReference type="Rhea" id="RHEA:13041"/>
        <dbReference type="ChEBI" id="CHEBI:16875"/>
        <dbReference type="ChEBI" id="CHEBI:57509"/>
        <dbReference type="EC" id="5.3.3.12"/>
    </reaction>
</comment>
<dbReference type="PANTHER" id="PTHR11954">
    <property type="entry name" value="D-DOPACHROME DECARBOXYLASE"/>
    <property type="match status" value="1"/>
</dbReference>
<protein>
    <recommendedName>
        <fullName evidence="12">L-dopachrome isomerase</fullName>
        <ecNumber evidence="9">5.3.2.1</ecNumber>
        <ecNumber evidence="8">5.3.3.12</ecNumber>
    </recommendedName>
    <alternativeName>
        <fullName evidence="10">L-dopachrome tautomerase</fullName>
    </alternativeName>
    <alternativeName>
        <fullName evidence="11">Phenylpyruvate tautomerase</fullName>
    </alternativeName>
</protein>
<accession>A0A7S3LQR4</accession>
<dbReference type="SUPFAM" id="SSF55331">
    <property type="entry name" value="Tautomerase/MIF"/>
    <property type="match status" value="1"/>
</dbReference>
<evidence type="ECO:0000256" key="3">
    <source>
        <dbReference type="ARBA" id="ARBA00022514"/>
    </source>
</evidence>
<dbReference type="PANTHER" id="PTHR11954:SF6">
    <property type="entry name" value="MACROPHAGE MIGRATION INHIBITORY FACTOR"/>
    <property type="match status" value="1"/>
</dbReference>
<comment type="similarity">
    <text evidence="2">Belongs to the MIF family.</text>
</comment>
<gene>
    <name evidence="13" type="ORF">ASTO00021_LOCUS9413</name>
</gene>
<dbReference type="EC" id="5.3.2.1" evidence="9"/>
<dbReference type="InterPro" id="IPR014347">
    <property type="entry name" value="Tautomerase/MIF_sf"/>
</dbReference>
<proteinExistence type="inferred from homology"/>
<name>A0A7S3LQR4_9STRA</name>
<evidence type="ECO:0000256" key="8">
    <source>
        <dbReference type="ARBA" id="ARBA00038932"/>
    </source>
</evidence>
<evidence type="ECO:0000256" key="5">
    <source>
        <dbReference type="ARBA" id="ARBA00023235"/>
    </source>
</evidence>
<dbReference type="EC" id="5.3.3.12" evidence="8"/>
<evidence type="ECO:0000256" key="12">
    <source>
        <dbReference type="ARBA" id="ARBA00042730"/>
    </source>
</evidence>
<dbReference type="EMBL" id="HBIN01012503">
    <property type="protein sequence ID" value="CAE0439193.1"/>
    <property type="molecule type" value="Transcribed_RNA"/>
</dbReference>
<keyword evidence="4" id="KW-0964">Secreted</keyword>
<keyword evidence="3" id="KW-0202">Cytokine</keyword>
<reference evidence="13" key="1">
    <citation type="submission" date="2021-01" db="EMBL/GenBank/DDBJ databases">
        <authorList>
            <person name="Corre E."/>
            <person name="Pelletier E."/>
            <person name="Niang G."/>
            <person name="Scheremetjew M."/>
            <person name="Finn R."/>
            <person name="Kale V."/>
            <person name="Holt S."/>
            <person name="Cochrane G."/>
            <person name="Meng A."/>
            <person name="Brown T."/>
            <person name="Cohen L."/>
        </authorList>
    </citation>
    <scope>NUCLEOTIDE SEQUENCE</scope>
    <source>
        <strain evidence="13">GSBS06</strain>
    </source>
</reference>
<evidence type="ECO:0000256" key="11">
    <source>
        <dbReference type="ARBA" id="ARBA00041912"/>
    </source>
</evidence>